<reference evidence="2 3" key="1">
    <citation type="submission" date="2023-01" db="EMBL/GenBank/DDBJ databases">
        <title>Novel diversity within Roseofilum (Cyanobacteria; Desertifilaceae) from marine benthic mats with descriptions of four novel species.</title>
        <authorList>
            <person name="Wang Y."/>
            <person name="Berthold D.E."/>
            <person name="Hu J."/>
            <person name="Lefler F.W."/>
            <person name="Laughinghouse H.D. IV."/>
        </authorList>
    </citation>
    <scope>NUCLEOTIDE SEQUENCE [LARGE SCALE GENOMIC DNA]</scope>
    <source>
        <strain evidence="2 3">BLCC-M154</strain>
    </source>
</reference>
<evidence type="ECO:0000313" key="3">
    <source>
        <dbReference type="Proteomes" id="UP001235303"/>
    </source>
</evidence>
<organism evidence="2 3">
    <name type="scientific">Roseofilum acuticapitatum BLCC-M154</name>
    <dbReference type="NCBI Taxonomy" id="3022444"/>
    <lineage>
        <taxon>Bacteria</taxon>
        <taxon>Bacillati</taxon>
        <taxon>Cyanobacteriota</taxon>
        <taxon>Cyanophyceae</taxon>
        <taxon>Desertifilales</taxon>
        <taxon>Desertifilaceae</taxon>
        <taxon>Roseofilum</taxon>
        <taxon>Roseofilum acuticapitatum</taxon>
    </lineage>
</organism>
<sequence length="194" mass="19851">MKKLIKSALTVGMVTTSAAAISVGFAGNAKAATLDFEGFSSGEIISGDAFSDLGVIFDQDLEVFTGIGVLPQSGINTVSDAASLGGNLSGFFTTAVDFISVFAGDNGGDTDTVTLLGFDEFDNLVASDTFTDLAAQTLSISGSGITRFEINQVGLIAIDDFTFNPTTQSVPEPSLLLGSLMALAAGATGLKRKR</sequence>
<dbReference type="EMBL" id="JAQOSP010000030">
    <property type="protein sequence ID" value="MDJ1168677.1"/>
    <property type="molecule type" value="Genomic_DNA"/>
</dbReference>
<name>A0ABT7AP61_9CYAN</name>
<feature type="chain" id="PRO_5047531563" evidence="1">
    <location>
        <begin position="32"/>
        <end position="194"/>
    </location>
</feature>
<feature type="signal peptide" evidence="1">
    <location>
        <begin position="1"/>
        <end position="31"/>
    </location>
</feature>
<comment type="caution">
    <text evidence="2">The sequence shown here is derived from an EMBL/GenBank/DDBJ whole genome shotgun (WGS) entry which is preliminary data.</text>
</comment>
<protein>
    <submittedName>
        <fullName evidence="2">PEP-CTERM sorting domain-containing protein</fullName>
    </submittedName>
</protein>
<evidence type="ECO:0000256" key="1">
    <source>
        <dbReference type="SAM" id="SignalP"/>
    </source>
</evidence>
<dbReference type="NCBIfam" id="TIGR02595">
    <property type="entry name" value="PEP_CTERM"/>
    <property type="match status" value="1"/>
</dbReference>
<proteinExistence type="predicted"/>
<dbReference type="Proteomes" id="UP001235303">
    <property type="component" value="Unassembled WGS sequence"/>
</dbReference>
<evidence type="ECO:0000313" key="2">
    <source>
        <dbReference type="EMBL" id="MDJ1168677.1"/>
    </source>
</evidence>
<dbReference type="RefSeq" id="WP_283752438.1">
    <property type="nucleotide sequence ID" value="NZ_JAQOSP010000030.1"/>
</dbReference>
<keyword evidence="1" id="KW-0732">Signal</keyword>
<gene>
    <name evidence="2" type="ORF">PMG71_04485</name>
</gene>
<accession>A0ABT7AP61</accession>
<dbReference type="InterPro" id="IPR013424">
    <property type="entry name" value="Ice-binding_C"/>
</dbReference>
<keyword evidence="3" id="KW-1185">Reference proteome</keyword>